<name>A0A1G5JPI6_9BACL</name>
<dbReference type="Proteomes" id="UP000198538">
    <property type="component" value="Unassembled WGS sequence"/>
</dbReference>
<dbReference type="PANTHER" id="PTHR42855:SF2">
    <property type="entry name" value="DRUG RESISTANCE ABC TRANSPORTER,ATP-BINDING PROTEIN"/>
    <property type="match status" value="1"/>
</dbReference>
<dbReference type="GO" id="GO:0005524">
    <property type="term" value="F:ATP binding"/>
    <property type="evidence" value="ECO:0007669"/>
    <property type="project" value="UniProtKB-KW"/>
</dbReference>
<dbReference type="Pfam" id="PF00005">
    <property type="entry name" value="ABC_tran"/>
    <property type="match status" value="2"/>
</dbReference>
<dbReference type="InterPro" id="IPR027417">
    <property type="entry name" value="P-loop_NTPase"/>
</dbReference>
<dbReference type="InterPro" id="IPR003439">
    <property type="entry name" value="ABC_transporter-like_ATP-bd"/>
</dbReference>
<evidence type="ECO:0000256" key="3">
    <source>
        <dbReference type="SAM" id="Coils"/>
    </source>
</evidence>
<dbReference type="AlphaFoldDB" id="A0A1G5JPI6"/>
<reference evidence="6" key="1">
    <citation type="submission" date="2016-10" db="EMBL/GenBank/DDBJ databases">
        <authorList>
            <person name="Varghese N."/>
            <person name="Submissions S."/>
        </authorList>
    </citation>
    <scope>NUCLEOTIDE SEQUENCE [LARGE SCALE GENOMIC DNA]</scope>
    <source>
        <strain evidence="6">BL9</strain>
    </source>
</reference>
<dbReference type="CDD" id="cd03221">
    <property type="entry name" value="ABCF_EF-3"/>
    <property type="match status" value="2"/>
</dbReference>
<feature type="domain" description="ABC transporter" evidence="4">
    <location>
        <begin position="353"/>
        <end position="574"/>
    </location>
</feature>
<dbReference type="PROSITE" id="PS50893">
    <property type="entry name" value="ABC_TRANSPORTER_2"/>
    <property type="match status" value="2"/>
</dbReference>
<keyword evidence="3" id="KW-0175">Coiled coil</keyword>
<dbReference type="InterPro" id="IPR003593">
    <property type="entry name" value="AAA+_ATPase"/>
</dbReference>
<protein>
    <submittedName>
        <fullName evidence="5">ATP-binding cassette, subfamily F, member 3</fullName>
    </submittedName>
</protein>
<dbReference type="FunFam" id="3.40.50.300:FF:000011">
    <property type="entry name" value="Putative ABC transporter ATP-binding component"/>
    <property type="match status" value="1"/>
</dbReference>
<dbReference type="RefSeq" id="WP_090922235.1">
    <property type="nucleotide sequence ID" value="NZ_FMVM01000011.1"/>
</dbReference>
<keyword evidence="1" id="KW-0547">Nucleotide-binding</keyword>
<dbReference type="GO" id="GO:0016887">
    <property type="term" value="F:ATP hydrolysis activity"/>
    <property type="evidence" value="ECO:0007669"/>
    <property type="project" value="InterPro"/>
</dbReference>
<evidence type="ECO:0000256" key="2">
    <source>
        <dbReference type="ARBA" id="ARBA00022840"/>
    </source>
</evidence>
<evidence type="ECO:0000313" key="5">
    <source>
        <dbReference type="EMBL" id="SCY90305.1"/>
    </source>
</evidence>
<gene>
    <name evidence="5" type="ORF">SAMN05720606_111251</name>
</gene>
<dbReference type="InterPro" id="IPR051309">
    <property type="entry name" value="ABCF_ATPase"/>
</dbReference>
<dbReference type="InterPro" id="IPR017871">
    <property type="entry name" value="ABC_transporter-like_CS"/>
</dbReference>
<dbReference type="Pfam" id="PF12848">
    <property type="entry name" value="ABC_tran_Xtn"/>
    <property type="match status" value="1"/>
</dbReference>
<dbReference type="SMART" id="SM00382">
    <property type="entry name" value="AAA"/>
    <property type="match status" value="2"/>
</dbReference>
<dbReference type="InterPro" id="IPR032781">
    <property type="entry name" value="ABC_tran_Xtn"/>
</dbReference>
<evidence type="ECO:0000259" key="4">
    <source>
        <dbReference type="PROSITE" id="PS50893"/>
    </source>
</evidence>
<organism evidence="5 6">
    <name type="scientific">Paenibacillus polysaccharolyticus</name>
    <dbReference type="NCBI Taxonomy" id="582692"/>
    <lineage>
        <taxon>Bacteria</taxon>
        <taxon>Bacillati</taxon>
        <taxon>Bacillota</taxon>
        <taxon>Bacilli</taxon>
        <taxon>Bacillales</taxon>
        <taxon>Paenibacillaceae</taxon>
        <taxon>Paenibacillus</taxon>
    </lineage>
</organism>
<evidence type="ECO:0000256" key="1">
    <source>
        <dbReference type="ARBA" id="ARBA00022741"/>
    </source>
</evidence>
<keyword evidence="6" id="KW-1185">Reference proteome</keyword>
<evidence type="ECO:0000313" key="6">
    <source>
        <dbReference type="Proteomes" id="UP000198538"/>
    </source>
</evidence>
<keyword evidence="2 5" id="KW-0067">ATP-binding</keyword>
<dbReference type="PROSITE" id="PS00211">
    <property type="entry name" value="ABC_TRANSPORTER_1"/>
    <property type="match status" value="1"/>
</dbReference>
<feature type="coiled-coil region" evidence="3">
    <location>
        <begin position="88"/>
        <end position="122"/>
    </location>
</feature>
<dbReference type="PANTHER" id="PTHR42855">
    <property type="entry name" value="ABC TRANSPORTER ATP-BINDING SUBUNIT"/>
    <property type="match status" value="1"/>
</dbReference>
<dbReference type="EMBL" id="FMVM01000011">
    <property type="protein sequence ID" value="SCY90305.1"/>
    <property type="molecule type" value="Genomic_DNA"/>
</dbReference>
<proteinExistence type="predicted"/>
<dbReference type="STRING" id="582692.SAMN05720606_111251"/>
<dbReference type="Gene3D" id="3.40.50.300">
    <property type="entry name" value="P-loop containing nucleotide triphosphate hydrolases"/>
    <property type="match status" value="2"/>
</dbReference>
<dbReference type="NCBIfam" id="NF000355">
    <property type="entry name" value="ribo_prot_ABC_F"/>
    <property type="match status" value="1"/>
</dbReference>
<sequence>MTTLVRLHEVSKEWNGNELFAGLNLEINEGERLAILGRNGCGKTTLLRIILGEEDGGGRIDRQLPLSEWGFMRQRSEVPSGINVLDAVRRESGRIDEIKRKLEELERRLSDADGTEDNALLNEYARFLEEYEQLNGYMWETEVEKVLTRLGLTTEHWSRPYHSLSGGQKTKARLAGLLVSNPKFLILDEPTNHLDEESMRWLETWLSAYEGTVLFVSHDRTFIDRVATSVIEFNAEKLTKYKGGYTDYKGHKERELKEQETIYRKQQLERKALEETIRNYQQWFHKAHDSAGGQEVKITQSFYKARANKNISRYHAKQKQLERLENERVDKPREATKLNMELQMTSLGARQLLALEEVSFSYDPKQSFLHELRLAVERGDRLAVRGANGSGKSTLLKLIIGELQPLQGKISRHPQLSIGYFSQELEGLPEDATLLDSLLVLPSMTQSAARTILGCFLFSREDVFKRIGDLSMGEKCRVAFLRLYFGGANLLVLDEPTNYLDIDTQEVMENVLKEASGALVIVSHDRMLTRSLANRLCDLKPDGTASLFEGGVADWEQTVQLRESALDTRDSDDERLRLEMRLSELLSPASPAGTERERFSLTESAAEMGAESAEIRVIQQRLKELRNQGASAN</sequence>
<feature type="domain" description="ABC transporter" evidence="4">
    <location>
        <begin position="5"/>
        <end position="268"/>
    </location>
</feature>
<accession>A0A1G5JPI6</accession>
<dbReference type="SUPFAM" id="SSF52540">
    <property type="entry name" value="P-loop containing nucleoside triphosphate hydrolases"/>
    <property type="match status" value="2"/>
</dbReference>